<dbReference type="SUPFAM" id="SSF144217">
    <property type="entry name" value="CSL zinc finger"/>
    <property type="match status" value="1"/>
</dbReference>
<keyword evidence="3" id="KW-1185">Reference proteome</keyword>
<name>A0A2T6BCY8_9BACL</name>
<dbReference type="Proteomes" id="UP000244240">
    <property type="component" value="Unassembled WGS sequence"/>
</dbReference>
<protein>
    <submittedName>
        <fullName evidence="2">Phage terminase large subunit GpA</fullName>
    </submittedName>
</protein>
<dbReference type="InterPro" id="IPR054688">
    <property type="entry name" value="CD1247_N"/>
</dbReference>
<dbReference type="InterPro" id="IPR036671">
    <property type="entry name" value="DPH_MB_sf"/>
</dbReference>
<dbReference type="OrthoDB" id="2381377at2"/>
<dbReference type="EMBL" id="QBKR01000025">
    <property type="protein sequence ID" value="PTX53914.1"/>
    <property type="molecule type" value="Genomic_DNA"/>
</dbReference>
<comment type="caution">
    <text evidence="2">The sequence shown here is derived from an EMBL/GenBank/DDBJ whole genome shotgun (WGS) entry which is preliminary data.</text>
</comment>
<accession>A0A2T6BCY8</accession>
<keyword evidence="1" id="KW-0175">Coiled coil</keyword>
<evidence type="ECO:0000256" key="1">
    <source>
        <dbReference type="SAM" id="Coils"/>
    </source>
</evidence>
<evidence type="ECO:0000313" key="2">
    <source>
        <dbReference type="EMBL" id="PTX53914.1"/>
    </source>
</evidence>
<organism evidence="2 3">
    <name type="scientific">Melghirimyces profundicolus</name>
    <dbReference type="NCBI Taxonomy" id="1242148"/>
    <lineage>
        <taxon>Bacteria</taxon>
        <taxon>Bacillati</taxon>
        <taxon>Bacillota</taxon>
        <taxon>Bacilli</taxon>
        <taxon>Bacillales</taxon>
        <taxon>Thermoactinomycetaceae</taxon>
        <taxon>Melghirimyces</taxon>
    </lineage>
</organism>
<dbReference type="RefSeq" id="WP_108025526.1">
    <property type="nucleotide sequence ID" value="NZ_QBKR01000025.1"/>
</dbReference>
<evidence type="ECO:0000313" key="3">
    <source>
        <dbReference type="Proteomes" id="UP000244240"/>
    </source>
</evidence>
<sequence>MEYQSHVTSDRIRRELAFVRGLMEGQEQKNESPEGKVLGRLIQLLDEMAEEHERLQVRLNELEEYMEAVDEDLNEMELLIYDRDEDVEEEDIGFWKVECPECGDAILVDEDYFSDGSTADVACPHCETIITVTDEGDVKKASEARQAFQQENQAPVQQ</sequence>
<gene>
    <name evidence="2" type="ORF">C8P63_12532</name>
</gene>
<dbReference type="AlphaFoldDB" id="A0A2T6BCY8"/>
<reference evidence="2 3" key="1">
    <citation type="submission" date="2018-04" db="EMBL/GenBank/DDBJ databases">
        <title>Genomic Encyclopedia of Archaeal and Bacterial Type Strains, Phase II (KMG-II): from individual species to whole genera.</title>
        <authorList>
            <person name="Goeker M."/>
        </authorList>
    </citation>
    <scope>NUCLEOTIDE SEQUENCE [LARGE SCALE GENOMIC DNA]</scope>
    <source>
        <strain evidence="2 3">DSM 45787</strain>
    </source>
</reference>
<dbReference type="NCBIfam" id="NF045650">
    <property type="entry name" value="CD1247_Nterm"/>
    <property type="match status" value="1"/>
</dbReference>
<proteinExistence type="predicted"/>
<feature type="coiled-coil region" evidence="1">
    <location>
        <begin position="38"/>
        <end position="79"/>
    </location>
</feature>